<name>A0A1M7Z9X6_9HYPH</name>
<evidence type="ECO:0000256" key="1">
    <source>
        <dbReference type="ARBA" id="ARBA00005564"/>
    </source>
</evidence>
<dbReference type="PANTHER" id="PTHR30344">
    <property type="entry name" value="6-PHOSPHOGLUCONOLACTONASE-RELATED"/>
    <property type="match status" value="1"/>
</dbReference>
<keyword evidence="4" id="KW-1185">Reference proteome</keyword>
<organism evidence="3 4">
    <name type="scientific">Pseudoxanthobacter soli DSM 19599</name>
    <dbReference type="NCBI Taxonomy" id="1123029"/>
    <lineage>
        <taxon>Bacteria</taxon>
        <taxon>Pseudomonadati</taxon>
        <taxon>Pseudomonadota</taxon>
        <taxon>Alphaproteobacteria</taxon>
        <taxon>Hyphomicrobiales</taxon>
        <taxon>Segnochrobactraceae</taxon>
        <taxon>Pseudoxanthobacter</taxon>
    </lineage>
</organism>
<dbReference type="SUPFAM" id="SSF51004">
    <property type="entry name" value="C-terminal (heme d1) domain of cytochrome cd1-nitrite reductase"/>
    <property type="match status" value="1"/>
</dbReference>
<keyword evidence="2" id="KW-0119">Carbohydrate metabolism</keyword>
<dbReference type="EMBL" id="FRXO01000001">
    <property type="protein sequence ID" value="SHO61728.1"/>
    <property type="molecule type" value="Genomic_DNA"/>
</dbReference>
<dbReference type="Pfam" id="PF10282">
    <property type="entry name" value="Lactonase"/>
    <property type="match status" value="1"/>
</dbReference>
<dbReference type="InterPro" id="IPR019405">
    <property type="entry name" value="Lactonase_7-beta_prop"/>
</dbReference>
<dbReference type="AlphaFoldDB" id="A0A1M7Z9X6"/>
<comment type="similarity">
    <text evidence="1">Belongs to the cycloisomerase 2 family.</text>
</comment>
<dbReference type="GO" id="GO:0017057">
    <property type="term" value="F:6-phosphogluconolactonase activity"/>
    <property type="evidence" value="ECO:0007669"/>
    <property type="project" value="TreeGrafter"/>
</dbReference>
<dbReference type="InterPro" id="IPR011048">
    <property type="entry name" value="Haem_d1_sf"/>
</dbReference>
<dbReference type="InterPro" id="IPR015943">
    <property type="entry name" value="WD40/YVTN_repeat-like_dom_sf"/>
</dbReference>
<dbReference type="STRING" id="1123029.SAMN02745172_00874"/>
<dbReference type="OrthoDB" id="9790815at2"/>
<gene>
    <name evidence="3" type="ORF">SAMN02745172_00874</name>
</gene>
<dbReference type="RefSeq" id="WP_073625883.1">
    <property type="nucleotide sequence ID" value="NZ_FRXO01000001.1"/>
</dbReference>
<dbReference type="Proteomes" id="UP000186406">
    <property type="component" value="Unassembled WGS sequence"/>
</dbReference>
<accession>A0A1M7Z9X6</accession>
<evidence type="ECO:0000313" key="4">
    <source>
        <dbReference type="Proteomes" id="UP000186406"/>
    </source>
</evidence>
<dbReference type="InterPro" id="IPR050282">
    <property type="entry name" value="Cycloisomerase_2"/>
</dbReference>
<proteinExistence type="inferred from homology"/>
<dbReference type="PANTHER" id="PTHR30344:SF1">
    <property type="entry name" value="6-PHOSPHOGLUCONOLACTONASE"/>
    <property type="match status" value="1"/>
</dbReference>
<sequence>MTRTLRLIIGSYTHSLPHVQARGEGISFVDLDTESGRFTPVASHPDIRNPSYLKLDGDLLYAVEELDADEATLTVFACDTAAARLAQRAKVPAHGAWPCHIGLDAGGTRLFLSNYLDGSFVTWPLDGGGLPHGAPTVLRRTGRGPNPERQDGPHAHFALASTGGTHVWICDAGTDEIVRYPLTEGGAVAAEPDLVLRAPPGSLPRHMTFSRDGTRLFVVSELGNLVSTWRFGPSGPELLGHVPTLAPGHAVPSSSAAIRLHPEGRFLYSSNRGDDSIAVFDTQTASGLPVFLATVPTGGRTPREFAISDDGRTMIVAHQDSHSLTVLRIEPDTGAISPLGGPFAIGSPVCVAICPSAPPDAAA</sequence>
<evidence type="ECO:0000256" key="2">
    <source>
        <dbReference type="ARBA" id="ARBA00022526"/>
    </source>
</evidence>
<dbReference type="GO" id="GO:0006006">
    <property type="term" value="P:glucose metabolic process"/>
    <property type="evidence" value="ECO:0007669"/>
    <property type="project" value="UniProtKB-KW"/>
</dbReference>
<reference evidence="3 4" key="1">
    <citation type="submission" date="2016-12" db="EMBL/GenBank/DDBJ databases">
        <authorList>
            <person name="Song W.-J."/>
            <person name="Kurnit D.M."/>
        </authorList>
    </citation>
    <scope>NUCLEOTIDE SEQUENCE [LARGE SCALE GENOMIC DNA]</scope>
    <source>
        <strain evidence="3 4">DSM 19599</strain>
    </source>
</reference>
<evidence type="ECO:0000313" key="3">
    <source>
        <dbReference type="EMBL" id="SHO61728.1"/>
    </source>
</evidence>
<keyword evidence="2" id="KW-0313">Glucose metabolism</keyword>
<protein>
    <submittedName>
        <fullName evidence="3">6-phosphogluconolactonase</fullName>
    </submittedName>
</protein>
<dbReference type="Gene3D" id="2.130.10.10">
    <property type="entry name" value="YVTN repeat-like/Quinoprotein amine dehydrogenase"/>
    <property type="match status" value="1"/>
</dbReference>